<evidence type="ECO:0000313" key="15">
    <source>
        <dbReference type="EMBL" id="AKM82295.1"/>
    </source>
</evidence>
<evidence type="ECO:0000256" key="8">
    <source>
        <dbReference type="ARBA" id="ARBA00022917"/>
    </source>
</evidence>
<dbReference type="GO" id="GO:0002161">
    <property type="term" value="F:aminoacyl-tRNA deacylase activity"/>
    <property type="evidence" value="ECO:0007669"/>
    <property type="project" value="InterPro"/>
</dbReference>
<dbReference type="Gene3D" id="1.10.730.10">
    <property type="entry name" value="Isoleucyl-tRNA Synthetase, Domain 1"/>
    <property type="match status" value="1"/>
</dbReference>
<dbReference type="PANTHER" id="PTHR11946:SF93">
    <property type="entry name" value="VALINE--TRNA LIGASE, CHLOROPLASTIC_MITOCHONDRIAL 2"/>
    <property type="match status" value="1"/>
</dbReference>
<dbReference type="SUPFAM" id="SSF52374">
    <property type="entry name" value="Nucleotidylyl transferase"/>
    <property type="match status" value="1"/>
</dbReference>
<keyword evidence="6 12" id="KW-0547">Nucleotide-binding</keyword>
<keyword evidence="9 12" id="KW-0030">Aminoacyl-tRNA synthetase</keyword>
<dbReference type="Pfam" id="PF08264">
    <property type="entry name" value="Anticodon_1"/>
    <property type="match status" value="1"/>
</dbReference>
<evidence type="ECO:0000259" key="14">
    <source>
        <dbReference type="Pfam" id="PF08264"/>
    </source>
</evidence>
<evidence type="ECO:0000313" key="16">
    <source>
        <dbReference type="Proteomes" id="UP000035648"/>
    </source>
</evidence>
<feature type="domain" description="Methionyl/Valyl/Leucyl/Isoleucyl-tRNA synthetase anticodon-binding" evidence="14">
    <location>
        <begin position="624"/>
        <end position="731"/>
    </location>
</feature>
<organism evidence="15 16">
    <name type="scientific">Berkelbacteria bacterium GW2011_GWE1_39_12</name>
    <dbReference type="NCBI Taxonomy" id="1618337"/>
    <lineage>
        <taxon>Bacteria</taxon>
        <taxon>Candidatus Berkelbacteria</taxon>
    </lineage>
</organism>
<dbReference type="EC" id="6.1.1.9" evidence="3"/>
<dbReference type="STRING" id="1618337.UT28_C0001G0490"/>
<dbReference type="PATRIC" id="fig|1618337.4.peg.490"/>
<dbReference type="InterPro" id="IPR033705">
    <property type="entry name" value="Anticodon_Ia_Val"/>
</dbReference>
<evidence type="ECO:0000256" key="3">
    <source>
        <dbReference type="ARBA" id="ARBA00013169"/>
    </source>
</evidence>
<dbReference type="Gene3D" id="3.90.740.10">
    <property type="entry name" value="Valyl/Leucyl/Isoleucyl-tRNA synthetase, editing domain"/>
    <property type="match status" value="1"/>
</dbReference>
<dbReference type="InterPro" id="IPR009008">
    <property type="entry name" value="Val/Leu/Ile-tRNA-synth_edit"/>
</dbReference>
<dbReference type="KEGG" id="bbgw:UT28_C0001G0490"/>
<dbReference type="EMBL" id="CP011213">
    <property type="protein sequence ID" value="AKM82295.1"/>
    <property type="molecule type" value="Genomic_DNA"/>
</dbReference>
<evidence type="ECO:0000256" key="1">
    <source>
        <dbReference type="ARBA" id="ARBA00004496"/>
    </source>
</evidence>
<dbReference type="InterPro" id="IPR002300">
    <property type="entry name" value="aa-tRNA-synth_Ia"/>
</dbReference>
<dbReference type="InterPro" id="IPR013155">
    <property type="entry name" value="M/V/L/I-tRNA-synth_anticd-bd"/>
</dbReference>
<dbReference type="GO" id="GO:0005524">
    <property type="term" value="F:ATP binding"/>
    <property type="evidence" value="ECO:0007669"/>
    <property type="project" value="UniProtKB-KW"/>
</dbReference>
<dbReference type="GO" id="GO:0006438">
    <property type="term" value="P:valyl-tRNA aminoacylation"/>
    <property type="evidence" value="ECO:0007669"/>
    <property type="project" value="InterPro"/>
</dbReference>
<feature type="domain" description="Aminoacyl-tRNA synthetase class Ia" evidence="13">
    <location>
        <begin position="18"/>
        <end position="416"/>
    </location>
</feature>
<sequence length="731" mass="83924">MQEELAKSYNPKETEADIYSLWEKSGAFKPIASDVSVVPFVICIPPPNVTGSLHMGHALNNTIQDILIRRARMKQIPTLWIPGTDHAGIATQNVVEKKLAKEGKTRQELGREEFEKEIWQWVDEKGHIIIDQLKKMGCSCDWSRQRFTMDEGYTEAVKTAFKHYYDKGWIYQGERVINWCVRCQTSLSDIEVEYIEQPAKLYYFKYDNDFPISIATTRPETKLGDTGVAVNPKDKRYAEYIDKTFTVNFAGVKREIRVIGDRNVDMTFGTGAVGVTPAHSLVDYEMAEKNGLDIVKVINQYGKMTKEAGQYEGLKAKEAREKIVEWLKEENLLEKEEDITNNLSVCYRCNREIEPQPSKQWFLKMSELIKPALEAIKNDEIKITPDRWKKVYIDWMDNIRDWCISRQIWWGHTIPIEGETDVLDTWFSSALWPFATLGWPAGQSPLGGASKDVIASQQAKQSCDDKLNDLSYFYPTTILSTARDINMLWVVRMIFSGLELMKEKPFSQVYIHPTVFNKEGKRMSKSLGTGVDPLLLIDKYGADATRFGLMYINTGTQDLKFDEAAILAAQKFANKVWNIARFTMMQIDNMVIASNSEAISNNDWIAASPSASRNDKLAPKTEADKQILSRLNEVIKSTDENLDNFRFGQAAHDLYDFVWHDFADIYIEASKNQVDTPELKENTLYILLYTLKTTLKLLHPFMPFVTEKIWQNLKENGLVNEEQLITAHWPK</sequence>
<dbReference type="InterPro" id="IPR014729">
    <property type="entry name" value="Rossmann-like_a/b/a_fold"/>
</dbReference>
<dbReference type="PANTHER" id="PTHR11946">
    <property type="entry name" value="VALYL-TRNA SYNTHETASES"/>
    <property type="match status" value="1"/>
</dbReference>
<protein>
    <recommendedName>
        <fullName evidence="3">valine--tRNA ligase</fullName>
        <ecNumber evidence="3">6.1.1.9</ecNumber>
    </recommendedName>
    <alternativeName>
        <fullName evidence="10">Valyl-tRNA synthetase</fullName>
    </alternativeName>
</protein>
<dbReference type="SUPFAM" id="SSF50677">
    <property type="entry name" value="ValRS/IleRS/LeuRS editing domain"/>
    <property type="match status" value="1"/>
</dbReference>
<dbReference type="Gene3D" id="3.40.50.620">
    <property type="entry name" value="HUPs"/>
    <property type="match status" value="2"/>
</dbReference>
<keyword evidence="8 12" id="KW-0648">Protein biosynthesis</keyword>
<evidence type="ECO:0000256" key="4">
    <source>
        <dbReference type="ARBA" id="ARBA00022490"/>
    </source>
</evidence>
<dbReference type="InterPro" id="IPR002303">
    <property type="entry name" value="Valyl-tRNA_ligase"/>
</dbReference>
<dbReference type="CDD" id="cd07962">
    <property type="entry name" value="Anticodon_Ia_Val"/>
    <property type="match status" value="1"/>
</dbReference>
<dbReference type="InterPro" id="IPR001412">
    <property type="entry name" value="aa-tRNA-synth_I_CS"/>
</dbReference>
<evidence type="ECO:0000256" key="9">
    <source>
        <dbReference type="ARBA" id="ARBA00023146"/>
    </source>
</evidence>
<evidence type="ECO:0000256" key="6">
    <source>
        <dbReference type="ARBA" id="ARBA00022741"/>
    </source>
</evidence>
<comment type="subunit">
    <text evidence="2">Monomer.</text>
</comment>
<proteinExistence type="inferred from homology"/>
<dbReference type="Gene3D" id="2.170.220.10">
    <property type="match status" value="1"/>
</dbReference>
<dbReference type="PRINTS" id="PR00986">
    <property type="entry name" value="TRNASYNTHVAL"/>
</dbReference>
<accession>A0A0G4B411</accession>
<dbReference type="Proteomes" id="UP000035648">
    <property type="component" value="Chromosome"/>
</dbReference>
<keyword evidence="4" id="KW-0963">Cytoplasm</keyword>
<evidence type="ECO:0000256" key="5">
    <source>
        <dbReference type="ARBA" id="ARBA00022598"/>
    </source>
</evidence>
<dbReference type="GO" id="GO:0004832">
    <property type="term" value="F:valine-tRNA ligase activity"/>
    <property type="evidence" value="ECO:0007669"/>
    <property type="project" value="UniProtKB-EC"/>
</dbReference>
<dbReference type="SUPFAM" id="SSF47323">
    <property type="entry name" value="Anticodon-binding domain of a subclass of class I aminoacyl-tRNA synthetases"/>
    <property type="match status" value="1"/>
</dbReference>
<gene>
    <name evidence="15" type="ORF">UT28_C0001G0490</name>
</gene>
<evidence type="ECO:0000256" key="11">
    <source>
        <dbReference type="ARBA" id="ARBA00047552"/>
    </source>
</evidence>
<keyword evidence="7 12" id="KW-0067">ATP-binding</keyword>
<dbReference type="FunFam" id="3.40.50.620:FF:000032">
    <property type="entry name" value="Valine--tRNA ligase"/>
    <property type="match status" value="1"/>
</dbReference>
<name>A0A0G4B411_9BACT</name>
<keyword evidence="5 12" id="KW-0436">Ligase</keyword>
<dbReference type="AlphaFoldDB" id="A0A0G4B411"/>
<comment type="similarity">
    <text evidence="12">Belongs to the class-I aminoacyl-tRNA synthetase family.</text>
</comment>
<comment type="subcellular location">
    <subcellularLocation>
        <location evidence="1">Cytoplasm</location>
    </subcellularLocation>
</comment>
<evidence type="ECO:0000256" key="2">
    <source>
        <dbReference type="ARBA" id="ARBA00011245"/>
    </source>
</evidence>
<feature type="domain" description="Aminoacyl-tRNA synthetase class Ia" evidence="13">
    <location>
        <begin position="419"/>
        <end position="561"/>
    </location>
</feature>
<evidence type="ECO:0000259" key="13">
    <source>
        <dbReference type="Pfam" id="PF00133"/>
    </source>
</evidence>
<dbReference type="Pfam" id="PF00133">
    <property type="entry name" value="tRNA-synt_1"/>
    <property type="match status" value="2"/>
</dbReference>
<evidence type="ECO:0000256" key="7">
    <source>
        <dbReference type="ARBA" id="ARBA00022840"/>
    </source>
</evidence>
<comment type="catalytic activity">
    <reaction evidence="11">
        <text>tRNA(Val) + L-valine + ATP = L-valyl-tRNA(Val) + AMP + diphosphate</text>
        <dbReference type="Rhea" id="RHEA:10704"/>
        <dbReference type="Rhea" id="RHEA-COMP:9672"/>
        <dbReference type="Rhea" id="RHEA-COMP:9708"/>
        <dbReference type="ChEBI" id="CHEBI:30616"/>
        <dbReference type="ChEBI" id="CHEBI:33019"/>
        <dbReference type="ChEBI" id="CHEBI:57762"/>
        <dbReference type="ChEBI" id="CHEBI:78442"/>
        <dbReference type="ChEBI" id="CHEBI:78537"/>
        <dbReference type="ChEBI" id="CHEBI:456215"/>
        <dbReference type="EC" id="6.1.1.9"/>
    </reaction>
</comment>
<dbReference type="GO" id="GO:0005829">
    <property type="term" value="C:cytosol"/>
    <property type="evidence" value="ECO:0007669"/>
    <property type="project" value="TreeGrafter"/>
</dbReference>
<dbReference type="CDD" id="cd00817">
    <property type="entry name" value="ValRS_core"/>
    <property type="match status" value="1"/>
</dbReference>
<evidence type="ECO:0000256" key="10">
    <source>
        <dbReference type="ARBA" id="ARBA00029936"/>
    </source>
</evidence>
<dbReference type="InterPro" id="IPR009080">
    <property type="entry name" value="tRNAsynth_Ia_anticodon-bd"/>
</dbReference>
<dbReference type="PROSITE" id="PS00178">
    <property type="entry name" value="AA_TRNA_LIGASE_I"/>
    <property type="match status" value="1"/>
</dbReference>
<reference evidence="15 16" key="1">
    <citation type="journal article" date="2015" name="Nature">
        <title>rRNA introns, odd ribosomes, and small enigmatic genomes across a large radiation of phyla.</title>
        <authorList>
            <person name="Brown C.T."/>
            <person name="Hug L.A."/>
            <person name="Thomas B.C."/>
            <person name="Sharon I."/>
            <person name="Castelle C.J."/>
            <person name="Singh A."/>
            <person name="Wilkins M.J."/>
            <person name="Williams K.H."/>
            <person name="Banfield J.F."/>
        </authorList>
    </citation>
    <scope>NUCLEOTIDE SEQUENCE [LARGE SCALE GENOMIC DNA]</scope>
</reference>
<evidence type="ECO:0000256" key="12">
    <source>
        <dbReference type="RuleBase" id="RU363035"/>
    </source>
</evidence>